<proteinExistence type="predicted"/>
<gene>
    <name evidence="2" type="ORF">PG986_014568</name>
</gene>
<feature type="compositionally biased region" description="Acidic residues" evidence="1">
    <location>
        <begin position="246"/>
        <end position="264"/>
    </location>
</feature>
<keyword evidence="3" id="KW-1185">Reference proteome</keyword>
<dbReference type="GeneID" id="92083852"/>
<evidence type="ECO:0000313" key="2">
    <source>
        <dbReference type="EMBL" id="KAK7937700.1"/>
    </source>
</evidence>
<sequence>MRADEKYADEMKAWRKDLDDAFAKVKEEAHQRWLKSDPETQASEDLDKFLAHYFMNDQGEPDPAKTIEPLALYTECELSCKLYEKAQHVPGLETASGGEGDWKALCIGWDRDAVRALAYEVDAKSRDELEDAKVEDWRQWMQTYNTHAYWAADPDNTNVIPKSRQPAQLQACKGHYKVRCEALEKVWSSQEIFTLDVADGPDPSTTGPSITLGRLEMTFFEGTMLSLNEQDMDTYIDGASDKEDSSIDTDESEGTDEETDEEEVEVTKDTAVSGSKRKAAPASATRSRSAKKERKEPKHARRVYLRLRDCELHEGQIWPTPGKGHLDFTDDTYTRFNGVVLLPFLYTTVTFQGYRMYETVVKDPEPWESFSRANAADKEGNYERWGDNRRK</sequence>
<dbReference type="RefSeq" id="XP_066693028.1">
    <property type="nucleotide sequence ID" value="XM_066850790.1"/>
</dbReference>
<protein>
    <submittedName>
        <fullName evidence="2">Uncharacterized protein</fullName>
    </submittedName>
</protein>
<reference evidence="2 3" key="1">
    <citation type="submission" date="2023-01" db="EMBL/GenBank/DDBJ databases">
        <title>Analysis of 21 Apiospora genomes using comparative genomics revels a genus with tremendous synthesis potential of carbohydrate active enzymes and secondary metabolites.</title>
        <authorList>
            <person name="Sorensen T."/>
        </authorList>
    </citation>
    <scope>NUCLEOTIDE SEQUENCE [LARGE SCALE GENOMIC DNA]</scope>
    <source>
        <strain evidence="2 3">CBS 24483</strain>
    </source>
</reference>
<dbReference type="EMBL" id="JAQQWE010000010">
    <property type="protein sequence ID" value="KAK7937700.1"/>
    <property type="molecule type" value="Genomic_DNA"/>
</dbReference>
<comment type="caution">
    <text evidence="2">The sequence shown here is derived from an EMBL/GenBank/DDBJ whole genome shotgun (WGS) entry which is preliminary data.</text>
</comment>
<name>A0ABR1PTC2_9PEZI</name>
<accession>A0ABR1PTC2</accession>
<evidence type="ECO:0000313" key="3">
    <source>
        <dbReference type="Proteomes" id="UP001391051"/>
    </source>
</evidence>
<feature type="compositionally biased region" description="Basic residues" evidence="1">
    <location>
        <begin position="288"/>
        <end position="300"/>
    </location>
</feature>
<evidence type="ECO:0000256" key="1">
    <source>
        <dbReference type="SAM" id="MobiDB-lite"/>
    </source>
</evidence>
<organism evidence="2 3">
    <name type="scientific">Apiospora aurea</name>
    <dbReference type="NCBI Taxonomy" id="335848"/>
    <lineage>
        <taxon>Eukaryota</taxon>
        <taxon>Fungi</taxon>
        <taxon>Dikarya</taxon>
        <taxon>Ascomycota</taxon>
        <taxon>Pezizomycotina</taxon>
        <taxon>Sordariomycetes</taxon>
        <taxon>Xylariomycetidae</taxon>
        <taxon>Amphisphaeriales</taxon>
        <taxon>Apiosporaceae</taxon>
        <taxon>Apiospora</taxon>
    </lineage>
</organism>
<dbReference type="Proteomes" id="UP001391051">
    <property type="component" value="Unassembled WGS sequence"/>
</dbReference>
<feature type="region of interest" description="Disordered" evidence="1">
    <location>
        <begin position="236"/>
        <end position="300"/>
    </location>
</feature>